<dbReference type="Pfam" id="PF00041">
    <property type="entry name" value="fn3"/>
    <property type="match status" value="3"/>
</dbReference>
<evidence type="ECO:0000256" key="2">
    <source>
        <dbReference type="ARBA" id="ARBA00022692"/>
    </source>
</evidence>
<feature type="domain" description="CUB" evidence="10">
    <location>
        <begin position="421"/>
        <end position="543"/>
    </location>
</feature>
<dbReference type="InterPro" id="IPR003961">
    <property type="entry name" value="FN3_dom"/>
</dbReference>
<keyword evidence="5" id="KW-1133">Transmembrane helix</keyword>
<reference evidence="13" key="1">
    <citation type="submission" date="2023-01" db="EMBL/GenBank/DDBJ databases">
        <title>Genome assembly of the deep-sea coral Lophelia pertusa.</title>
        <authorList>
            <person name="Herrera S."/>
            <person name="Cordes E."/>
        </authorList>
    </citation>
    <scope>NUCLEOTIDE SEQUENCE</scope>
    <source>
        <strain evidence="13">USNM1676648</strain>
        <tissue evidence="13">Polyp</tissue>
    </source>
</reference>
<evidence type="ECO:0000256" key="6">
    <source>
        <dbReference type="ARBA" id="ARBA00023136"/>
    </source>
</evidence>
<dbReference type="GO" id="GO:0016020">
    <property type="term" value="C:membrane"/>
    <property type="evidence" value="ECO:0007669"/>
    <property type="project" value="UniProtKB-SubCell"/>
</dbReference>
<evidence type="ECO:0000256" key="7">
    <source>
        <dbReference type="ARBA" id="ARBA00023157"/>
    </source>
</evidence>
<feature type="domain" description="Fibronectin type-III" evidence="12">
    <location>
        <begin position="971"/>
        <end position="1067"/>
    </location>
</feature>
<proteinExistence type="predicted"/>
<evidence type="ECO:0000256" key="3">
    <source>
        <dbReference type="ARBA" id="ARBA00022729"/>
    </source>
</evidence>
<keyword evidence="6" id="KW-0472">Membrane</keyword>
<comment type="subcellular location">
    <subcellularLocation>
        <location evidence="1">Membrane</location>
        <topology evidence="1">Single-pass membrane protein</topology>
    </subcellularLocation>
</comment>
<feature type="domain" description="CUB" evidence="10">
    <location>
        <begin position="748"/>
        <end position="856"/>
    </location>
</feature>
<dbReference type="PRINTS" id="PR00014">
    <property type="entry name" value="FNTYPEIII"/>
</dbReference>
<dbReference type="PROSITE" id="PS50853">
    <property type="entry name" value="FN3"/>
    <property type="match status" value="4"/>
</dbReference>
<dbReference type="InterPro" id="IPR013783">
    <property type="entry name" value="Ig-like_fold"/>
</dbReference>
<evidence type="ECO:0000259" key="10">
    <source>
        <dbReference type="PROSITE" id="PS01180"/>
    </source>
</evidence>
<dbReference type="Gene3D" id="2.60.40.10">
    <property type="entry name" value="Immunoglobulins"/>
    <property type="match status" value="6"/>
</dbReference>
<dbReference type="InterPro" id="IPR036772">
    <property type="entry name" value="SRCR-like_dom_sf"/>
</dbReference>
<evidence type="ECO:0000259" key="12">
    <source>
        <dbReference type="PROSITE" id="PS50853"/>
    </source>
</evidence>
<comment type="caution">
    <text evidence="9">Lacks conserved residue(s) required for the propagation of feature annotation.</text>
</comment>
<dbReference type="Pfam" id="PF00530">
    <property type="entry name" value="SRCR"/>
    <property type="match status" value="1"/>
</dbReference>
<feature type="domain" description="Fibronectin type-III" evidence="12">
    <location>
        <begin position="230"/>
        <end position="323"/>
    </location>
</feature>
<dbReference type="SMART" id="SM00042">
    <property type="entry name" value="CUB"/>
    <property type="match status" value="3"/>
</dbReference>
<dbReference type="InterPro" id="IPR035914">
    <property type="entry name" value="Sperma_CUB_dom_sf"/>
</dbReference>
<dbReference type="SMART" id="SM00202">
    <property type="entry name" value="SR"/>
    <property type="match status" value="1"/>
</dbReference>
<feature type="disulfide bond" evidence="9">
    <location>
        <begin position="76"/>
        <end position="86"/>
    </location>
</feature>
<dbReference type="InterPro" id="IPR000859">
    <property type="entry name" value="CUB_dom"/>
</dbReference>
<organism evidence="13 14">
    <name type="scientific">Desmophyllum pertusum</name>
    <dbReference type="NCBI Taxonomy" id="174260"/>
    <lineage>
        <taxon>Eukaryota</taxon>
        <taxon>Metazoa</taxon>
        <taxon>Cnidaria</taxon>
        <taxon>Anthozoa</taxon>
        <taxon>Hexacorallia</taxon>
        <taxon>Scleractinia</taxon>
        <taxon>Caryophylliina</taxon>
        <taxon>Caryophylliidae</taxon>
        <taxon>Desmophyllum</taxon>
    </lineage>
</organism>
<dbReference type="SUPFAM" id="SSF49854">
    <property type="entry name" value="Spermadhesin, CUB domain"/>
    <property type="match status" value="4"/>
</dbReference>
<feature type="domain" description="Fibronectin type-III" evidence="12">
    <location>
        <begin position="650"/>
        <end position="749"/>
    </location>
</feature>
<sequence>MHSDARLVDGGVPNQGRVEIYINSSWWSVCSYWFSYSAARVVCQNLGQPEPSKVYSNAWDSFGQGNGSILTQQYDCYGNESSVLNCTKGDYDYYCGHSRDVGIACGPLVLAECSHLLTEPSGHISFKRGEKISETQCQWTIGNISHPNGESVVLVYDPDKYDYCSFAVSVLDGFGNIIFEKYCAPPLPRSIFDSSSLGVTVKVRARNKYRTFNFHYAILNGSIDSASQVDGWNVTAVDASQTSITIQWPKLTNVFGNLIRSYIVVVESTYGEKVAGNIVSPNFTSIEVDGLNTTTEYRVFAVVLDDLGQPFRSSPVLTSTEEGVPSRSPYVQYTILGVDSVHLSISPIPEQHHNGKLLGYIILYRASCYLLNSSGQVNVSVSTTSYTLNGLLPGTKYEIRVAAFTSKGTGQYHYINVFTTCEGQRTSTERNGTLHSPNYPCAYGGLQYCRWTIKPQLSGNAVKAIWIKFKTFDVGHRGVFHCELGDWLSVVAGENAHADNDTLICDYVRPFSFVVPGDVAEIAFRTHNSYSYSSGFFASYIGLQDTFIDIPLSSWHLSVYNITSSSLRVEWEDFPLNISISKFMVMFTQENKNISVLFEVKSLYDRYYDIKHLIKPYRMYKFHVLACTGSIENETYSTEIKTILTGEGVPARSPYIYDYRVIDYSTIWIKWSRISQRDIPGILQGYRIHISLDKYPWNSFRNITVGPDREEATITGLRSDTYYIVWVKAFTSKGEGREEYVRYIKTKCGAAVHSSSGVIQSPGYPQRIEHSQCTWDIDPGSRNKSVLVTFQHFNLPLSYECKEFFVSVRDESGIKPELLCVENKPFIFLARKLRIEYRSNRYTNSWTGFEAHYVVLNESIVNAPLVGNWNINIPSVQLSSISVVWAHYVPDNHYSLHFYAVICTPITSESGPIVVIANTTQTDIEVRRLRGLTEYTVQVLALTIHPDSVSLSLKGSQKLVITTTEGVPSEPPGNVTAMSSDASAITVSWSHIQNDSVNGMLLGYMVFYKSLYDDGNYSTNTVGPSTLQVIISEHLIYTDIYEIKVAGITGAGVGVMSKSMVVRPGCIGLIHEKMGTVTSPGFPNNYPSDLVCYWIWRPTLTKYRFALAFDTFRTEDVEGRPNCTNFKNDHIQVGIVNVKWNPLPYCGIRNPFALILEGNTTDPARMLFRSNGGLERTRI</sequence>
<evidence type="ECO:0000256" key="8">
    <source>
        <dbReference type="ARBA" id="ARBA00023180"/>
    </source>
</evidence>
<name>A0A9X0CU37_9CNID</name>
<dbReference type="Gene3D" id="2.60.120.290">
    <property type="entry name" value="Spermadhesin, CUB domain"/>
    <property type="match status" value="3"/>
</dbReference>
<dbReference type="Pfam" id="PF00431">
    <property type="entry name" value="CUB"/>
    <property type="match status" value="3"/>
</dbReference>
<evidence type="ECO:0000256" key="5">
    <source>
        <dbReference type="ARBA" id="ARBA00022989"/>
    </source>
</evidence>
<dbReference type="SUPFAM" id="SSF49265">
    <property type="entry name" value="Fibronectin type III"/>
    <property type="match status" value="3"/>
</dbReference>
<keyword evidence="2" id="KW-0812">Transmembrane</keyword>
<evidence type="ECO:0000256" key="1">
    <source>
        <dbReference type="ARBA" id="ARBA00004167"/>
    </source>
</evidence>
<dbReference type="OrthoDB" id="5975444at2759"/>
<protein>
    <submittedName>
        <fullName evidence="13">Protein sidekick-1</fullName>
    </submittedName>
</protein>
<dbReference type="PRINTS" id="PR00258">
    <property type="entry name" value="SPERACTRCPTR"/>
</dbReference>
<evidence type="ECO:0000313" key="14">
    <source>
        <dbReference type="Proteomes" id="UP001163046"/>
    </source>
</evidence>
<accession>A0A9X0CU37</accession>
<feature type="domain" description="SRCR" evidence="11">
    <location>
        <begin position="5"/>
        <end position="106"/>
    </location>
</feature>
<feature type="domain" description="CUB" evidence="10">
    <location>
        <begin position="1066"/>
        <end position="1179"/>
    </location>
</feature>
<dbReference type="SUPFAM" id="SSF56487">
    <property type="entry name" value="SRCR-like"/>
    <property type="match status" value="1"/>
</dbReference>
<dbReference type="CDD" id="cd00063">
    <property type="entry name" value="FN3"/>
    <property type="match status" value="5"/>
</dbReference>
<evidence type="ECO:0000313" key="13">
    <source>
        <dbReference type="EMBL" id="KAJ7374263.1"/>
    </source>
</evidence>
<dbReference type="Proteomes" id="UP001163046">
    <property type="component" value="Unassembled WGS sequence"/>
</dbReference>
<keyword evidence="7 9" id="KW-1015">Disulfide bond</keyword>
<dbReference type="SMART" id="SM00060">
    <property type="entry name" value="FN3"/>
    <property type="match status" value="6"/>
</dbReference>
<dbReference type="PROSITE" id="PS01180">
    <property type="entry name" value="CUB"/>
    <property type="match status" value="3"/>
</dbReference>
<keyword evidence="4" id="KW-0677">Repeat</keyword>
<feature type="domain" description="Fibronectin type-III" evidence="12">
    <location>
        <begin position="325"/>
        <end position="423"/>
    </location>
</feature>
<evidence type="ECO:0000256" key="4">
    <source>
        <dbReference type="ARBA" id="ARBA00022737"/>
    </source>
</evidence>
<keyword evidence="3" id="KW-0732">Signal</keyword>
<dbReference type="CDD" id="cd00041">
    <property type="entry name" value="CUB"/>
    <property type="match status" value="3"/>
</dbReference>
<dbReference type="Gene3D" id="3.10.250.10">
    <property type="entry name" value="SRCR-like domain"/>
    <property type="match status" value="1"/>
</dbReference>
<dbReference type="EMBL" id="MU826828">
    <property type="protein sequence ID" value="KAJ7374263.1"/>
    <property type="molecule type" value="Genomic_DNA"/>
</dbReference>
<dbReference type="FunFam" id="3.10.250.10:FF:000016">
    <property type="entry name" value="Scavenger receptor cysteine-rich protein type 12"/>
    <property type="match status" value="1"/>
</dbReference>
<dbReference type="AlphaFoldDB" id="A0A9X0CU37"/>
<dbReference type="InterPro" id="IPR001190">
    <property type="entry name" value="SRCR"/>
</dbReference>
<gene>
    <name evidence="13" type="primary">SDK1_2</name>
    <name evidence="13" type="ORF">OS493_007344</name>
</gene>
<keyword evidence="14" id="KW-1185">Reference proteome</keyword>
<dbReference type="PANTHER" id="PTHR24251">
    <property type="entry name" value="OVOCHYMASE-RELATED"/>
    <property type="match status" value="1"/>
</dbReference>
<evidence type="ECO:0000256" key="9">
    <source>
        <dbReference type="PROSITE-ProRule" id="PRU00196"/>
    </source>
</evidence>
<dbReference type="PROSITE" id="PS50287">
    <property type="entry name" value="SRCR_2"/>
    <property type="match status" value="1"/>
</dbReference>
<comment type="caution">
    <text evidence="13">The sequence shown here is derived from an EMBL/GenBank/DDBJ whole genome shotgun (WGS) entry which is preliminary data.</text>
</comment>
<evidence type="ECO:0000259" key="11">
    <source>
        <dbReference type="PROSITE" id="PS50287"/>
    </source>
</evidence>
<dbReference type="InterPro" id="IPR036116">
    <property type="entry name" value="FN3_sf"/>
</dbReference>
<keyword evidence="8" id="KW-0325">Glycoprotein</keyword>